<sequence length="212" mass="23067">MVTNLLFNYREIIELFLLDKHQNPAKANVDVENEEPQTENVELNKEKEVVGVHVSHTGSEGTQQTSSTVTVTLTQSEDGTYFPPPHLIDQLDAWELGVSPSLTINTLAPPSSGQLLLEIATGALNVAASELPVPVNGTKYRVQQQLQLSSIQHRRHLVKPVELTTMTASNPSSFLPVTLSETQVLISSTSPPVSVVTIRSETPELPTPETGQ</sequence>
<dbReference type="AlphaFoldDB" id="E9HHY8"/>
<dbReference type="HOGENOM" id="CLU_094717_0_0_1"/>
<gene>
    <name evidence="1" type="ORF">DAPPUDRAFT_329904</name>
</gene>
<evidence type="ECO:0000313" key="2">
    <source>
        <dbReference type="Proteomes" id="UP000000305"/>
    </source>
</evidence>
<dbReference type="OrthoDB" id="10420692at2759"/>
<evidence type="ECO:0000313" key="1">
    <source>
        <dbReference type="EMBL" id="EFX68632.1"/>
    </source>
</evidence>
<dbReference type="KEGG" id="dpx:DAPPUDRAFT_329904"/>
<accession>E9HHY8</accession>
<dbReference type="PhylomeDB" id="E9HHY8"/>
<name>E9HHY8_DAPPU</name>
<dbReference type="Proteomes" id="UP000000305">
    <property type="component" value="Unassembled WGS sequence"/>
</dbReference>
<proteinExistence type="predicted"/>
<organism evidence="1 2">
    <name type="scientific">Daphnia pulex</name>
    <name type="common">Water flea</name>
    <dbReference type="NCBI Taxonomy" id="6669"/>
    <lineage>
        <taxon>Eukaryota</taxon>
        <taxon>Metazoa</taxon>
        <taxon>Ecdysozoa</taxon>
        <taxon>Arthropoda</taxon>
        <taxon>Crustacea</taxon>
        <taxon>Branchiopoda</taxon>
        <taxon>Diplostraca</taxon>
        <taxon>Cladocera</taxon>
        <taxon>Anomopoda</taxon>
        <taxon>Daphniidae</taxon>
        <taxon>Daphnia</taxon>
    </lineage>
</organism>
<dbReference type="InParanoid" id="E9HHY8"/>
<dbReference type="EMBL" id="GL732651">
    <property type="protein sequence ID" value="EFX68632.1"/>
    <property type="molecule type" value="Genomic_DNA"/>
</dbReference>
<protein>
    <submittedName>
        <fullName evidence="1">Uncharacterized protein</fullName>
    </submittedName>
</protein>
<reference evidence="1 2" key="1">
    <citation type="journal article" date="2011" name="Science">
        <title>The ecoresponsive genome of Daphnia pulex.</title>
        <authorList>
            <person name="Colbourne J.K."/>
            <person name="Pfrender M.E."/>
            <person name="Gilbert D."/>
            <person name="Thomas W.K."/>
            <person name="Tucker A."/>
            <person name="Oakley T.H."/>
            <person name="Tokishita S."/>
            <person name="Aerts A."/>
            <person name="Arnold G.J."/>
            <person name="Basu M.K."/>
            <person name="Bauer D.J."/>
            <person name="Caceres C.E."/>
            <person name="Carmel L."/>
            <person name="Casola C."/>
            <person name="Choi J.H."/>
            <person name="Detter J.C."/>
            <person name="Dong Q."/>
            <person name="Dusheyko S."/>
            <person name="Eads B.D."/>
            <person name="Frohlich T."/>
            <person name="Geiler-Samerotte K.A."/>
            <person name="Gerlach D."/>
            <person name="Hatcher P."/>
            <person name="Jogdeo S."/>
            <person name="Krijgsveld J."/>
            <person name="Kriventseva E.V."/>
            <person name="Kultz D."/>
            <person name="Laforsch C."/>
            <person name="Lindquist E."/>
            <person name="Lopez J."/>
            <person name="Manak J.R."/>
            <person name="Muller J."/>
            <person name="Pangilinan J."/>
            <person name="Patwardhan R.P."/>
            <person name="Pitluck S."/>
            <person name="Pritham E.J."/>
            <person name="Rechtsteiner A."/>
            <person name="Rho M."/>
            <person name="Rogozin I.B."/>
            <person name="Sakarya O."/>
            <person name="Salamov A."/>
            <person name="Schaack S."/>
            <person name="Shapiro H."/>
            <person name="Shiga Y."/>
            <person name="Skalitzky C."/>
            <person name="Smith Z."/>
            <person name="Souvorov A."/>
            <person name="Sung W."/>
            <person name="Tang Z."/>
            <person name="Tsuchiya D."/>
            <person name="Tu H."/>
            <person name="Vos H."/>
            <person name="Wang M."/>
            <person name="Wolf Y.I."/>
            <person name="Yamagata H."/>
            <person name="Yamada T."/>
            <person name="Ye Y."/>
            <person name="Shaw J.R."/>
            <person name="Andrews J."/>
            <person name="Crease T.J."/>
            <person name="Tang H."/>
            <person name="Lucas S.M."/>
            <person name="Robertson H.M."/>
            <person name="Bork P."/>
            <person name="Koonin E.V."/>
            <person name="Zdobnov E.M."/>
            <person name="Grigoriev I.V."/>
            <person name="Lynch M."/>
            <person name="Boore J.L."/>
        </authorList>
    </citation>
    <scope>NUCLEOTIDE SEQUENCE [LARGE SCALE GENOMIC DNA]</scope>
</reference>
<keyword evidence="2" id="KW-1185">Reference proteome</keyword>